<dbReference type="PANTHER" id="PTHR11863">
    <property type="entry name" value="STEROL DESATURASE"/>
    <property type="match status" value="1"/>
</dbReference>
<feature type="transmembrane region" description="Helical" evidence="5">
    <location>
        <begin position="108"/>
        <end position="129"/>
    </location>
</feature>
<organism evidence="7 8">
    <name type="scientific">Duganella fentianensis</name>
    <dbReference type="NCBI Taxonomy" id="2692177"/>
    <lineage>
        <taxon>Bacteria</taxon>
        <taxon>Pseudomonadati</taxon>
        <taxon>Pseudomonadota</taxon>
        <taxon>Betaproteobacteria</taxon>
        <taxon>Burkholderiales</taxon>
        <taxon>Oxalobacteraceae</taxon>
        <taxon>Telluria group</taxon>
        <taxon>Duganella</taxon>
    </lineage>
</organism>
<keyword evidence="4 5" id="KW-0472">Membrane</keyword>
<keyword evidence="8" id="KW-1185">Reference proteome</keyword>
<feature type="transmembrane region" description="Helical" evidence="5">
    <location>
        <begin position="173"/>
        <end position="196"/>
    </location>
</feature>
<evidence type="ECO:0000259" key="6">
    <source>
        <dbReference type="Pfam" id="PF04116"/>
    </source>
</evidence>
<evidence type="ECO:0000256" key="3">
    <source>
        <dbReference type="ARBA" id="ARBA00022989"/>
    </source>
</evidence>
<evidence type="ECO:0000256" key="1">
    <source>
        <dbReference type="ARBA" id="ARBA00004370"/>
    </source>
</evidence>
<evidence type="ECO:0000256" key="2">
    <source>
        <dbReference type="ARBA" id="ARBA00022692"/>
    </source>
</evidence>
<evidence type="ECO:0000256" key="5">
    <source>
        <dbReference type="SAM" id="Phobius"/>
    </source>
</evidence>
<dbReference type="InterPro" id="IPR050307">
    <property type="entry name" value="Sterol_Desaturase_Related"/>
</dbReference>
<gene>
    <name evidence="7" type="ORF">GTP23_11210</name>
</gene>
<feature type="transmembrane region" description="Helical" evidence="5">
    <location>
        <begin position="36"/>
        <end position="54"/>
    </location>
</feature>
<dbReference type="GO" id="GO:0016491">
    <property type="term" value="F:oxidoreductase activity"/>
    <property type="evidence" value="ECO:0007669"/>
    <property type="project" value="InterPro"/>
</dbReference>
<proteinExistence type="predicted"/>
<dbReference type="AlphaFoldDB" id="A0A845I3A3"/>
<name>A0A845I3A3_9BURK</name>
<evidence type="ECO:0000256" key="4">
    <source>
        <dbReference type="ARBA" id="ARBA00023136"/>
    </source>
</evidence>
<feature type="transmembrane region" description="Helical" evidence="5">
    <location>
        <begin position="12"/>
        <end position="30"/>
    </location>
</feature>
<feature type="transmembrane region" description="Helical" evidence="5">
    <location>
        <begin position="75"/>
        <end position="96"/>
    </location>
</feature>
<dbReference type="GO" id="GO:0005506">
    <property type="term" value="F:iron ion binding"/>
    <property type="evidence" value="ECO:0007669"/>
    <property type="project" value="InterPro"/>
</dbReference>
<comment type="subcellular location">
    <subcellularLocation>
        <location evidence="1">Membrane</location>
    </subcellularLocation>
</comment>
<dbReference type="InterPro" id="IPR006694">
    <property type="entry name" value="Fatty_acid_hydroxylase"/>
</dbReference>
<dbReference type="GO" id="GO:0016020">
    <property type="term" value="C:membrane"/>
    <property type="evidence" value="ECO:0007669"/>
    <property type="project" value="UniProtKB-SubCell"/>
</dbReference>
<sequence>MPHRLILAAIRLLYAPLMLAGFNGAALWLVEQNASHAWLLVLLLAALLLSFWAERLLPYEAAWNRGASACDLTHAFVNETATVLGVLAIPLLSGYSPWHSYWPQHWPLVWQWLLAVLVADCGITLMHWLSHRSALLWRFHAVHHAGTRFYGLNGLVKHPLHQLIETMAGTGPLLLIGLPQSVAGLLGFSVALQLLLQHSNVDMRLGPLRYLLALAPLHRFHHQRWAGIGDVNFGLFTTLWDRLLGTAVYDPQRRFVPGEFGIGTQPDYPRNYRAQLLAPFRPAASVSGAAVTAPGSPSRQTDA</sequence>
<accession>A0A845I3A3</accession>
<dbReference type="GO" id="GO:0008610">
    <property type="term" value="P:lipid biosynthetic process"/>
    <property type="evidence" value="ECO:0007669"/>
    <property type="project" value="InterPro"/>
</dbReference>
<feature type="domain" description="Fatty acid hydroxylase" evidence="6">
    <location>
        <begin position="112"/>
        <end position="246"/>
    </location>
</feature>
<comment type="caution">
    <text evidence="7">The sequence shown here is derived from an EMBL/GenBank/DDBJ whole genome shotgun (WGS) entry which is preliminary data.</text>
</comment>
<dbReference type="RefSeq" id="WP_161035196.1">
    <property type="nucleotide sequence ID" value="NZ_WWCL01000002.1"/>
</dbReference>
<evidence type="ECO:0000313" key="7">
    <source>
        <dbReference type="EMBL" id="MYN45616.1"/>
    </source>
</evidence>
<protein>
    <submittedName>
        <fullName evidence="7">Sterol desaturase family protein</fullName>
    </submittedName>
</protein>
<reference evidence="7" key="1">
    <citation type="submission" date="2019-12" db="EMBL/GenBank/DDBJ databases">
        <title>Novel species isolated from a subtropical stream in China.</title>
        <authorList>
            <person name="Lu H."/>
        </authorList>
    </citation>
    <scope>NUCLEOTIDE SEQUENCE [LARGE SCALE GENOMIC DNA]</scope>
    <source>
        <strain evidence="7">FT93W</strain>
    </source>
</reference>
<dbReference type="Pfam" id="PF04116">
    <property type="entry name" value="FA_hydroxylase"/>
    <property type="match status" value="1"/>
</dbReference>
<dbReference type="EMBL" id="WWCL01000002">
    <property type="protein sequence ID" value="MYN45616.1"/>
    <property type="molecule type" value="Genomic_DNA"/>
</dbReference>
<evidence type="ECO:0000313" key="8">
    <source>
        <dbReference type="Proteomes" id="UP000444316"/>
    </source>
</evidence>
<dbReference type="Proteomes" id="UP000444316">
    <property type="component" value="Unassembled WGS sequence"/>
</dbReference>
<keyword evidence="2 5" id="KW-0812">Transmembrane</keyword>
<keyword evidence="3 5" id="KW-1133">Transmembrane helix</keyword>